<gene>
    <name evidence="1" type="ORF">TCIL3000_7_20</name>
</gene>
<dbReference type="AlphaFoldDB" id="G0UP92"/>
<protein>
    <submittedName>
        <fullName evidence="1">Uncharacterized protein</fullName>
    </submittedName>
</protein>
<evidence type="ECO:0000313" key="1">
    <source>
        <dbReference type="EMBL" id="CCC91203.1"/>
    </source>
</evidence>
<reference evidence="1" key="1">
    <citation type="journal article" date="2012" name="Proc. Natl. Acad. Sci. U.S.A.">
        <title>Antigenic diversity is generated by distinct evolutionary mechanisms in African trypanosome species.</title>
        <authorList>
            <person name="Jackson A.P."/>
            <person name="Berry A."/>
            <person name="Aslett M."/>
            <person name="Allison H.C."/>
            <person name="Burton P."/>
            <person name="Vavrova-Anderson J."/>
            <person name="Brown R."/>
            <person name="Browne H."/>
            <person name="Corton N."/>
            <person name="Hauser H."/>
            <person name="Gamble J."/>
            <person name="Gilderthorp R."/>
            <person name="Marcello L."/>
            <person name="McQuillan J."/>
            <person name="Otto T.D."/>
            <person name="Quail M.A."/>
            <person name="Sanders M.J."/>
            <person name="van Tonder A."/>
            <person name="Ginger M.L."/>
            <person name="Field M.C."/>
            <person name="Barry J.D."/>
            <person name="Hertz-Fowler C."/>
            <person name="Berriman M."/>
        </authorList>
    </citation>
    <scope>NUCLEOTIDE SEQUENCE</scope>
    <source>
        <strain evidence="1">IL3000</strain>
    </source>
</reference>
<name>G0UP92_TRYCI</name>
<sequence>MTTSAQPACLALRLHQGKHVTLLTRSFHVAHNRAVGLRGSLDRHQTNANLRHIAPGSRTTQHLNDDTNLGLIHLLGDHLLLSRLFILLGCCCCYLRHGYKALCNRLFLICCNATVIIIK</sequence>
<accession>G0UP92</accession>
<proteinExistence type="predicted"/>
<dbReference type="EMBL" id="HE575320">
    <property type="protein sequence ID" value="CCC91203.1"/>
    <property type="molecule type" value="Genomic_DNA"/>
</dbReference>
<organism evidence="1">
    <name type="scientific">Trypanosoma congolense (strain IL3000)</name>
    <dbReference type="NCBI Taxonomy" id="1068625"/>
    <lineage>
        <taxon>Eukaryota</taxon>
        <taxon>Discoba</taxon>
        <taxon>Euglenozoa</taxon>
        <taxon>Kinetoplastea</taxon>
        <taxon>Metakinetoplastina</taxon>
        <taxon>Trypanosomatida</taxon>
        <taxon>Trypanosomatidae</taxon>
        <taxon>Trypanosoma</taxon>
        <taxon>Nannomonas</taxon>
    </lineage>
</organism>